<gene>
    <name evidence="3" type="ORF">EYF80_008112</name>
</gene>
<dbReference type="EMBL" id="SRLO01000045">
    <property type="protein sequence ID" value="TNN81666.1"/>
    <property type="molecule type" value="Genomic_DNA"/>
</dbReference>
<comment type="caution">
    <text evidence="3">The sequence shown here is derived from an EMBL/GenBank/DDBJ whole genome shotgun (WGS) entry which is preliminary data.</text>
</comment>
<sequence>MSVSFGWLYLEVWLASTALGLYSRVMGGVMPDSGTCVHALVSLAHALYDEVAEVAVEFGPTVDHDAAAHQEHVAQPRSRPVPERDLQRE</sequence>
<feature type="chain" id="PRO_5021242617" description="Secreted protein" evidence="2">
    <location>
        <begin position="21"/>
        <end position="89"/>
    </location>
</feature>
<reference evidence="3 4" key="1">
    <citation type="submission" date="2019-03" db="EMBL/GenBank/DDBJ databases">
        <title>First draft genome of Liparis tanakae, snailfish: a comprehensive survey of snailfish specific genes.</title>
        <authorList>
            <person name="Kim W."/>
            <person name="Song I."/>
            <person name="Jeong J.-H."/>
            <person name="Kim D."/>
            <person name="Kim S."/>
            <person name="Ryu S."/>
            <person name="Song J.Y."/>
            <person name="Lee S.K."/>
        </authorList>
    </citation>
    <scope>NUCLEOTIDE SEQUENCE [LARGE SCALE GENOMIC DNA]</scope>
    <source>
        <tissue evidence="3">Muscle</tissue>
    </source>
</reference>
<evidence type="ECO:0000313" key="4">
    <source>
        <dbReference type="Proteomes" id="UP000314294"/>
    </source>
</evidence>
<keyword evidence="4" id="KW-1185">Reference proteome</keyword>
<dbReference type="Proteomes" id="UP000314294">
    <property type="component" value="Unassembled WGS sequence"/>
</dbReference>
<keyword evidence="2" id="KW-0732">Signal</keyword>
<name>A0A4Z2IUY4_9TELE</name>
<protein>
    <recommendedName>
        <fullName evidence="5">Secreted protein</fullName>
    </recommendedName>
</protein>
<dbReference type="AlphaFoldDB" id="A0A4Z2IUY4"/>
<evidence type="ECO:0000256" key="2">
    <source>
        <dbReference type="SAM" id="SignalP"/>
    </source>
</evidence>
<evidence type="ECO:0000256" key="1">
    <source>
        <dbReference type="SAM" id="MobiDB-lite"/>
    </source>
</evidence>
<proteinExistence type="predicted"/>
<feature type="region of interest" description="Disordered" evidence="1">
    <location>
        <begin position="66"/>
        <end position="89"/>
    </location>
</feature>
<organism evidence="3 4">
    <name type="scientific">Liparis tanakae</name>
    <name type="common">Tanaka's snailfish</name>
    <dbReference type="NCBI Taxonomy" id="230148"/>
    <lineage>
        <taxon>Eukaryota</taxon>
        <taxon>Metazoa</taxon>
        <taxon>Chordata</taxon>
        <taxon>Craniata</taxon>
        <taxon>Vertebrata</taxon>
        <taxon>Euteleostomi</taxon>
        <taxon>Actinopterygii</taxon>
        <taxon>Neopterygii</taxon>
        <taxon>Teleostei</taxon>
        <taxon>Neoteleostei</taxon>
        <taxon>Acanthomorphata</taxon>
        <taxon>Eupercaria</taxon>
        <taxon>Perciformes</taxon>
        <taxon>Cottioidei</taxon>
        <taxon>Cottales</taxon>
        <taxon>Liparidae</taxon>
        <taxon>Liparis</taxon>
    </lineage>
</organism>
<evidence type="ECO:0008006" key="5">
    <source>
        <dbReference type="Google" id="ProtNLM"/>
    </source>
</evidence>
<accession>A0A4Z2IUY4</accession>
<evidence type="ECO:0000313" key="3">
    <source>
        <dbReference type="EMBL" id="TNN81666.1"/>
    </source>
</evidence>
<feature type="signal peptide" evidence="2">
    <location>
        <begin position="1"/>
        <end position="20"/>
    </location>
</feature>